<feature type="region of interest" description="Disordered" evidence="2">
    <location>
        <begin position="96"/>
        <end position="127"/>
    </location>
</feature>
<dbReference type="PANTHER" id="PTHR15462:SF19">
    <property type="entry name" value="PEPTIDASE S1 DOMAIN-CONTAINING PROTEIN"/>
    <property type="match status" value="1"/>
</dbReference>
<feature type="region of interest" description="Disordered" evidence="2">
    <location>
        <begin position="27"/>
        <end position="61"/>
    </location>
</feature>
<dbReference type="AlphaFoldDB" id="A0A561EW92"/>
<dbReference type="PANTHER" id="PTHR15462">
    <property type="entry name" value="SERINE PROTEASE"/>
    <property type="match status" value="1"/>
</dbReference>
<dbReference type="RefSeq" id="WP_145793925.1">
    <property type="nucleotide sequence ID" value="NZ_BAAABR010000003.1"/>
</dbReference>
<keyword evidence="5" id="KW-1185">Reference proteome</keyword>
<accession>A0A561EW92</accession>
<feature type="compositionally biased region" description="Pro residues" evidence="2">
    <location>
        <begin position="108"/>
        <end position="117"/>
    </location>
</feature>
<sequence length="383" mass="40011">MSSLRRTAFAALAAATLLTATACGPGDDGGKAAPPPASASATGGSGGRLHLPTSLPSGLLDGLPKSWDELRKWKFEDWDNWASKHVFNNPVVKDLWNPDRMNGAQPQQPAPVTPPPADSGVTDPEPAPVQAVAVPRPYTRYAASGKVFSTAPGGGTGQCSATVVADPAHPGKSNLVWTAGHCVHEGKGGDWFKNIIFVPAYNSSGAASGGRKASLAQVAPLGQWWADKVITSPQWTAEGGHSGNSASQYDFAVLKVHNPDGGSKSLEETVGTAVPVWFDAPREQLTISAWGYPAVKPFDGRELNRCDGGKPVRLSFDPKRPSMLTIGCTMTAGSSGGGWFATMPDGRQALVSNTSIGTLEHTSLSGPYLESVAKQALDYLAKK</sequence>
<feature type="signal peptide" evidence="3">
    <location>
        <begin position="1"/>
        <end position="22"/>
    </location>
</feature>
<evidence type="ECO:0000313" key="4">
    <source>
        <dbReference type="EMBL" id="TWE19861.1"/>
    </source>
</evidence>
<dbReference type="Gene3D" id="2.40.10.10">
    <property type="entry name" value="Trypsin-like serine proteases"/>
    <property type="match status" value="2"/>
</dbReference>
<dbReference type="InterPro" id="IPR050966">
    <property type="entry name" value="Glutamyl_endopeptidase"/>
</dbReference>
<dbReference type="PROSITE" id="PS51318">
    <property type="entry name" value="TAT"/>
    <property type="match status" value="1"/>
</dbReference>
<dbReference type="InterPro" id="IPR043504">
    <property type="entry name" value="Peptidase_S1_PA_chymotrypsin"/>
</dbReference>
<dbReference type="PROSITE" id="PS51257">
    <property type="entry name" value="PROKAR_LIPOPROTEIN"/>
    <property type="match status" value="1"/>
</dbReference>
<organism evidence="4 5">
    <name type="scientific">Kitasatospora atroaurantiaca</name>
    <dbReference type="NCBI Taxonomy" id="285545"/>
    <lineage>
        <taxon>Bacteria</taxon>
        <taxon>Bacillati</taxon>
        <taxon>Actinomycetota</taxon>
        <taxon>Actinomycetes</taxon>
        <taxon>Kitasatosporales</taxon>
        <taxon>Streptomycetaceae</taxon>
        <taxon>Kitasatospora</taxon>
    </lineage>
</organism>
<name>A0A561EW92_9ACTN</name>
<keyword evidence="1 3" id="KW-0732">Signal</keyword>
<feature type="chain" id="PRO_5021769411" description="V8-like Glu-specific endopeptidase" evidence="3">
    <location>
        <begin position="23"/>
        <end position="383"/>
    </location>
</feature>
<reference evidence="4 5" key="1">
    <citation type="submission" date="2019-06" db="EMBL/GenBank/DDBJ databases">
        <title>Sequencing the genomes of 1000 actinobacteria strains.</title>
        <authorList>
            <person name="Klenk H.-P."/>
        </authorList>
    </citation>
    <scope>NUCLEOTIDE SEQUENCE [LARGE SCALE GENOMIC DNA]</scope>
    <source>
        <strain evidence="4 5">DSM 41649</strain>
    </source>
</reference>
<evidence type="ECO:0000256" key="3">
    <source>
        <dbReference type="SAM" id="SignalP"/>
    </source>
</evidence>
<protein>
    <recommendedName>
        <fullName evidence="6">V8-like Glu-specific endopeptidase</fullName>
    </recommendedName>
</protein>
<dbReference type="OrthoDB" id="5121599at2"/>
<dbReference type="SUPFAM" id="SSF50494">
    <property type="entry name" value="Trypsin-like serine proteases"/>
    <property type="match status" value="1"/>
</dbReference>
<evidence type="ECO:0000256" key="1">
    <source>
        <dbReference type="ARBA" id="ARBA00022729"/>
    </source>
</evidence>
<evidence type="ECO:0000313" key="5">
    <source>
        <dbReference type="Proteomes" id="UP000318416"/>
    </source>
</evidence>
<evidence type="ECO:0008006" key="6">
    <source>
        <dbReference type="Google" id="ProtNLM"/>
    </source>
</evidence>
<proteinExistence type="predicted"/>
<dbReference type="EMBL" id="VIVR01000001">
    <property type="protein sequence ID" value="TWE19861.1"/>
    <property type="molecule type" value="Genomic_DNA"/>
</dbReference>
<comment type="caution">
    <text evidence="4">The sequence shown here is derived from an EMBL/GenBank/DDBJ whole genome shotgun (WGS) entry which is preliminary data.</text>
</comment>
<dbReference type="Proteomes" id="UP000318416">
    <property type="component" value="Unassembled WGS sequence"/>
</dbReference>
<dbReference type="InterPro" id="IPR006311">
    <property type="entry name" value="TAT_signal"/>
</dbReference>
<evidence type="ECO:0000256" key="2">
    <source>
        <dbReference type="SAM" id="MobiDB-lite"/>
    </source>
</evidence>
<gene>
    <name evidence="4" type="ORF">FB465_4998</name>
</gene>
<dbReference type="InterPro" id="IPR009003">
    <property type="entry name" value="Peptidase_S1_PA"/>
</dbReference>